<keyword evidence="1" id="KW-0812">Transmembrane</keyword>
<dbReference type="AlphaFoldDB" id="A0AAE3W8Q9"/>
<name>A0AAE3W8Q9_9ACTN</name>
<dbReference type="EMBL" id="JAUSUZ010000001">
    <property type="protein sequence ID" value="MDQ0371330.1"/>
    <property type="molecule type" value="Genomic_DNA"/>
</dbReference>
<comment type="caution">
    <text evidence="2">The sequence shown here is derived from an EMBL/GenBank/DDBJ whole genome shotgun (WGS) entry which is preliminary data.</text>
</comment>
<protein>
    <submittedName>
        <fullName evidence="2">Uncharacterized protein</fullName>
    </submittedName>
</protein>
<accession>A0AAE3W8Q9</accession>
<evidence type="ECO:0000313" key="2">
    <source>
        <dbReference type="EMBL" id="MDQ0371330.1"/>
    </source>
</evidence>
<dbReference type="RefSeq" id="WP_307248017.1">
    <property type="nucleotide sequence ID" value="NZ_JAUSUZ010000001.1"/>
</dbReference>
<keyword evidence="1" id="KW-1133">Transmembrane helix</keyword>
<organism evidence="2 3">
    <name type="scientific">Catenuloplanes indicus</name>
    <dbReference type="NCBI Taxonomy" id="137267"/>
    <lineage>
        <taxon>Bacteria</taxon>
        <taxon>Bacillati</taxon>
        <taxon>Actinomycetota</taxon>
        <taxon>Actinomycetes</taxon>
        <taxon>Micromonosporales</taxon>
        <taxon>Micromonosporaceae</taxon>
        <taxon>Catenuloplanes</taxon>
    </lineage>
</organism>
<evidence type="ECO:0000256" key="1">
    <source>
        <dbReference type="SAM" id="Phobius"/>
    </source>
</evidence>
<keyword evidence="3" id="KW-1185">Reference proteome</keyword>
<evidence type="ECO:0000313" key="3">
    <source>
        <dbReference type="Proteomes" id="UP001240236"/>
    </source>
</evidence>
<reference evidence="2 3" key="1">
    <citation type="submission" date="2023-07" db="EMBL/GenBank/DDBJ databases">
        <title>Sequencing the genomes of 1000 actinobacteria strains.</title>
        <authorList>
            <person name="Klenk H.-P."/>
        </authorList>
    </citation>
    <scope>NUCLEOTIDE SEQUENCE [LARGE SCALE GENOMIC DNA]</scope>
    <source>
        <strain evidence="2 3">DSM 44709</strain>
    </source>
</reference>
<gene>
    <name evidence="2" type="ORF">J2S42_007999</name>
</gene>
<feature type="transmembrane region" description="Helical" evidence="1">
    <location>
        <begin position="16"/>
        <end position="35"/>
    </location>
</feature>
<keyword evidence="1" id="KW-0472">Membrane</keyword>
<sequence length="170" mass="17868">MGAAHGTPAARQRTTAVITAVLVTAFVIGILVVVSRAPGPGRDARAYPADRGTITLAGALGRAHVRIPDCLAGTLRYAVPGPSHDLYLLLGGSRPCLDRFITINTLTGEGTVSELPAWARDGRGEALGWRLDPSLGYTLYTGRPAPDHEVEALIRELSDGSGLQAYVRAT</sequence>
<dbReference type="Proteomes" id="UP001240236">
    <property type="component" value="Unassembled WGS sequence"/>
</dbReference>
<proteinExistence type="predicted"/>